<organism evidence="1 2">
    <name type="scientific">Mytilus coruscus</name>
    <name type="common">Sea mussel</name>
    <dbReference type="NCBI Taxonomy" id="42192"/>
    <lineage>
        <taxon>Eukaryota</taxon>
        <taxon>Metazoa</taxon>
        <taxon>Spiralia</taxon>
        <taxon>Lophotrochozoa</taxon>
        <taxon>Mollusca</taxon>
        <taxon>Bivalvia</taxon>
        <taxon>Autobranchia</taxon>
        <taxon>Pteriomorphia</taxon>
        <taxon>Mytilida</taxon>
        <taxon>Mytiloidea</taxon>
        <taxon>Mytilidae</taxon>
        <taxon>Mytilinae</taxon>
        <taxon>Mytilus</taxon>
    </lineage>
</organism>
<keyword evidence="2" id="KW-1185">Reference proteome</keyword>
<accession>A0A6J8DZM5</accession>
<evidence type="ECO:0000313" key="2">
    <source>
        <dbReference type="Proteomes" id="UP000507470"/>
    </source>
</evidence>
<name>A0A6J8DZM5_MYTCO</name>
<sequence length="428" mass="49865">MEFDIGVDFIGTSVDVRHDDIATRFRDDILHPDHGIRSLNSYVIDYHFLQQALKSMDSEHDKNIVKSILTKFLTRDQIYSLGIKPDRVIKQSQRLGTIFEEISNATVAAEDMLALILKSKIGKAVENVKCVNEQIGNEHNMNTLHEIRRLDLLAKKEILEENIVANKNLLDKADKISKQKFQQCVKRLAQQLIKENRVKLRNQENGCFVQKKPPRTEDDKNLLTHHQRAHVKLNRHVMFGKYSMMKLDSMEISFDDKAYIRPGTDDDQFFWNGPYSKQYCDASKPRKLEVPGHGYFSKMFDFISTHIEIGEFLTPFEVEGTKRQIDDYQPRANLKRLFSYGNISSQNKIAGSEFSVKFIVPEEKVNNFIRHLETMKLGREKRMLTAQQKRQSEAEKTYEEINWDEMFENNLIEKQTVATLNNKKNITS</sequence>
<reference evidence="1 2" key="1">
    <citation type="submission" date="2020-06" db="EMBL/GenBank/DDBJ databases">
        <authorList>
            <person name="Li R."/>
            <person name="Bekaert M."/>
        </authorList>
    </citation>
    <scope>NUCLEOTIDE SEQUENCE [LARGE SCALE GENOMIC DNA]</scope>
    <source>
        <strain evidence="2">wild</strain>
    </source>
</reference>
<protein>
    <submittedName>
        <fullName evidence="1">Uncharacterized protein</fullName>
    </submittedName>
</protein>
<dbReference type="AlphaFoldDB" id="A0A6J8DZM5"/>
<evidence type="ECO:0000313" key="1">
    <source>
        <dbReference type="EMBL" id="CAC5414034.1"/>
    </source>
</evidence>
<dbReference type="Proteomes" id="UP000507470">
    <property type="component" value="Unassembled WGS sequence"/>
</dbReference>
<gene>
    <name evidence="1" type="ORF">MCOR_46881</name>
</gene>
<dbReference type="EMBL" id="CACVKT020008315">
    <property type="protein sequence ID" value="CAC5414034.1"/>
    <property type="molecule type" value="Genomic_DNA"/>
</dbReference>
<proteinExistence type="predicted"/>